<keyword evidence="3" id="KW-1185">Reference proteome</keyword>
<dbReference type="Proteomes" id="UP001597425">
    <property type="component" value="Unassembled WGS sequence"/>
</dbReference>
<organism evidence="2 3">
    <name type="scientific">Microbulbifer halophilus</name>
    <dbReference type="NCBI Taxonomy" id="453963"/>
    <lineage>
        <taxon>Bacteria</taxon>
        <taxon>Pseudomonadati</taxon>
        <taxon>Pseudomonadota</taxon>
        <taxon>Gammaproteobacteria</taxon>
        <taxon>Cellvibrionales</taxon>
        <taxon>Microbulbiferaceae</taxon>
        <taxon>Microbulbifer</taxon>
    </lineage>
</organism>
<name>A0ABW5EG64_9GAMM</name>
<dbReference type="EMBL" id="JBHUJD010000030">
    <property type="protein sequence ID" value="MFD2312162.1"/>
    <property type="molecule type" value="Genomic_DNA"/>
</dbReference>
<feature type="signal peptide" evidence="1">
    <location>
        <begin position="1"/>
        <end position="30"/>
    </location>
</feature>
<protein>
    <recommendedName>
        <fullName evidence="4">Outer membrane protein beta-barrel domain-containing protein</fullName>
    </recommendedName>
</protein>
<comment type="caution">
    <text evidence="2">The sequence shown here is derived from an EMBL/GenBank/DDBJ whole genome shotgun (WGS) entry which is preliminary data.</text>
</comment>
<reference evidence="3" key="1">
    <citation type="journal article" date="2019" name="Int. J. Syst. Evol. Microbiol.">
        <title>The Global Catalogue of Microorganisms (GCM) 10K type strain sequencing project: providing services to taxonomists for standard genome sequencing and annotation.</title>
        <authorList>
            <consortium name="The Broad Institute Genomics Platform"/>
            <consortium name="The Broad Institute Genome Sequencing Center for Infectious Disease"/>
            <person name="Wu L."/>
            <person name="Ma J."/>
        </authorList>
    </citation>
    <scope>NUCLEOTIDE SEQUENCE [LARGE SCALE GENOMIC DNA]</scope>
    <source>
        <strain evidence="3">KCTC 12848</strain>
    </source>
</reference>
<evidence type="ECO:0000313" key="3">
    <source>
        <dbReference type="Proteomes" id="UP001597425"/>
    </source>
</evidence>
<sequence>MKHRAPYRRSIINVAIILAGLSVGAGNADAETVQADGKTWEFYVAPYLWGIALDGDISHKPYSVKVDESFSDLWSDLDAGFMGAFEARRDRFSILVDGFYIDLTDDGEFKDLPLPFPVDLDVDNRTYTALLTATYRVAQSSSGFIDVLAGYRYWSLKTRLKVDTPIEGLQVSEDNSWHDAQFGVRGHVDLTQRLYIEGMALTGARSDRTVDLAAFMGYEMNDCTAIMLGYRHVKIDYSESLYDFDAALRGTAIGFSYRF</sequence>
<evidence type="ECO:0008006" key="4">
    <source>
        <dbReference type="Google" id="ProtNLM"/>
    </source>
</evidence>
<dbReference type="RefSeq" id="WP_265723020.1">
    <property type="nucleotide sequence ID" value="NZ_JAPIVK010000034.1"/>
</dbReference>
<evidence type="ECO:0000313" key="2">
    <source>
        <dbReference type="EMBL" id="MFD2312162.1"/>
    </source>
</evidence>
<evidence type="ECO:0000256" key="1">
    <source>
        <dbReference type="SAM" id="SignalP"/>
    </source>
</evidence>
<proteinExistence type="predicted"/>
<gene>
    <name evidence="2" type="ORF">ACFSKX_17205</name>
</gene>
<keyword evidence="1" id="KW-0732">Signal</keyword>
<feature type="chain" id="PRO_5046087373" description="Outer membrane protein beta-barrel domain-containing protein" evidence="1">
    <location>
        <begin position="31"/>
        <end position="259"/>
    </location>
</feature>
<accession>A0ABW5EG64</accession>